<proteinExistence type="inferred from homology"/>
<dbReference type="Proteomes" id="UP000229972">
    <property type="component" value="Unassembled WGS sequence"/>
</dbReference>
<evidence type="ECO:0000256" key="2">
    <source>
        <dbReference type="ARBA" id="ARBA00013855"/>
    </source>
</evidence>
<feature type="domain" description="Rod shape-determining protein MreC beta-barrel core" evidence="6">
    <location>
        <begin position="117"/>
        <end position="265"/>
    </location>
</feature>
<dbReference type="InterPro" id="IPR055342">
    <property type="entry name" value="MreC_beta-barrel_core"/>
</dbReference>
<comment type="similarity">
    <text evidence="1 5">Belongs to the MreC family.</text>
</comment>
<gene>
    <name evidence="7" type="primary">mreC</name>
    <name evidence="7" type="ORF">COT93_02110</name>
</gene>
<evidence type="ECO:0000313" key="7">
    <source>
        <dbReference type="EMBL" id="PIR95486.1"/>
    </source>
</evidence>
<dbReference type="PANTHER" id="PTHR34138">
    <property type="entry name" value="CELL SHAPE-DETERMINING PROTEIN MREC"/>
    <property type="match status" value="1"/>
</dbReference>
<dbReference type="Pfam" id="PF04085">
    <property type="entry name" value="MreC"/>
    <property type="match status" value="1"/>
</dbReference>
<organism evidence="7 8">
    <name type="scientific">Candidatus Falkowbacteria bacterium CG10_big_fil_rev_8_21_14_0_10_37_18</name>
    <dbReference type="NCBI Taxonomy" id="1974562"/>
    <lineage>
        <taxon>Bacteria</taxon>
        <taxon>Candidatus Falkowiibacteriota</taxon>
    </lineage>
</organism>
<dbReference type="PIRSF" id="PIRSF038471">
    <property type="entry name" value="MreC"/>
    <property type="match status" value="1"/>
</dbReference>
<comment type="caution">
    <text evidence="7">The sequence shown here is derived from an EMBL/GenBank/DDBJ whole genome shotgun (WGS) entry which is preliminary data.</text>
</comment>
<dbReference type="PANTHER" id="PTHR34138:SF1">
    <property type="entry name" value="CELL SHAPE-DETERMINING PROTEIN MREC"/>
    <property type="match status" value="1"/>
</dbReference>
<dbReference type="EMBL" id="PFAL01000018">
    <property type="protein sequence ID" value="PIR95486.1"/>
    <property type="molecule type" value="Genomic_DNA"/>
</dbReference>
<reference evidence="8" key="1">
    <citation type="submission" date="2017-09" db="EMBL/GenBank/DDBJ databases">
        <title>Depth-based differentiation of microbial function through sediment-hosted aquifers and enrichment of novel symbionts in the deep terrestrial subsurface.</title>
        <authorList>
            <person name="Probst A.J."/>
            <person name="Ladd B."/>
            <person name="Jarett J.K."/>
            <person name="Geller-Mcgrath D.E."/>
            <person name="Sieber C.M.K."/>
            <person name="Emerson J.B."/>
            <person name="Anantharaman K."/>
            <person name="Thomas B.C."/>
            <person name="Malmstrom R."/>
            <person name="Stieglmeier M."/>
            <person name="Klingl A."/>
            <person name="Woyke T."/>
            <person name="Ryan C.M."/>
            <person name="Banfield J.F."/>
        </authorList>
    </citation>
    <scope>NUCLEOTIDE SEQUENCE [LARGE SCALE GENOMIC DNA]</scope>
</reference>
<dbReference type="InterPro" id="IPR007221">
    <property type="entry name" value="MreC"/>
</dbReference>
<dbReference type="Gene3D" id="2.40.10.350">
    <property type="entry name" value="Rod shape-determining protein MreC, domain 2"/>
    <property type="match status" value="1"/>
</dbReference>
<protein>
    <recommendedName>
        <fullName evidence="2 5">Cell shape-determining protein MreC</fullName>
    </recommendedName>
    <alternativeName>
        <fullName evidence="4 5">Cell shape protein MreC</fullName>
    </alternativeName>
</protein>
<dbReference type="NCBIfam" id="TIGR00219">
    <property type="entry name" value="mreC"/>
    <property type="match status" value="1"/>
</dbReference>
<dbReference type="InterPro" id="IPR042177">
    <property type="entry name" value="Cell/Rod_1"/>
</dbReference>
<dbReference type="GO" id="GO:0005886">
    <property type="term" value="C:plasma membrane"/>
    <property type="evidence" value="ECO:0007669"/>
    <property type="project" value="TreeGrafter"/>
</dbReference>
<name>A0A2H0V8Q6_9BACT</name>
<evidence type="ECO:0000256" key="3">
    <source>
        <dbReference type="ARBA" id="ARBA00022960"/>
    </source>
</evidence>
<evidence type="ECO:0000256" key="4">
    <source>
        <dbReference type="ARBA" id="ARBA00032089"/>
    </source>
</evidence>
<keyword evidence="3 5" id="KW-0133">Cell shape</keyword>
<sequence length="267" mass="28497">MIKIKKNNPFIVAVVVAGLLLFFQALGWLRPLENILTNAVKPLAGVLYNWGSDLEVSSSDGVNPAELEAKIVDLQKEVATLIVANSKSVETVSENKKLRSLLDFSASSDWQVVSAGVIARDETAEDGSGLLINRGMRDGLRVGLAVVNEEGIVVGQIVEVKDTIARICLTTSPGCQLAAAIQNESKTQGLTDGNLGLTIKMSYIPQLEKINVGDTIISSGLGGNIPRGLVIGRVASIFNESNEVWQEATIEPLVDLNRLTIVAVIIP</sequence>
<dbReference type="Gene3D" id="2.40.10.340">
    <property type="entry name" value="Rod shape-determining protein MreC, domain 1"/>
    <property type="match status" value="1"/>
</dbReference>
<comment type="function">
    <text evidence="5">Involved in formation and maintenance of cell shape.</text>
</comment>
<dbReference type="AlphaFoldDB" id="A0A2H0V8Q6"/>
<dbReference type="GO" id="GO:0008360">
    <property type="term" value="P:regulation of cell shape"/>
    <property type="evidence" value="ECO:0007669"/>
    <property type="project" value="UniProtKB-KW"/>
</dbReference>
<accession>A0A2H0V8Q6</accession>
<evidence type="ECO:0000256" key="5">
    <source>
        <dbReference type="PIRNR" id="PIRNR038471"/>
    </source>
</evidence>
<evidence type="ECO:0000259" key="6">
    <source>
        <dbReference type="Pfam" id="PF04085"/>
    </source>
</evidence>
<dbReference type="InterPro" id="IPR042175">
    <property type="entry name" value="Cell/Rod_MreC_2"/>
</dbReference>
<evidence type="ECO:0000256" key="1">
    <source>
        <dbReference type="ARBA" id="ARBA00009369"/>
    </source>
</evidence>
<evidence type="ECO:0000313" key="8">
    <source>
        <dbReference type="Proteomes" id="UP000229972"/>
    </source>
</evidence>